<evidence type="ECO:0000313" key="2">
    <source>
        <dbReference type="EMBL" id="ANQ05698.1"/>
    </source>
</evidence>
<name>A0A1B1DSD6_9APIC</name>
<evidence type="ECO:0000256" key="1">
    <source>
        <dbReference type="SAM" id="MobiDB-lite"/>
    </source>
</evidence>
<dbReference type="GeneID" id="30906864"/>
<dbReference type="RefSeq" id="XP_019912393.1">
    <property type="nucleotide sequence ID" value="XM_020056962.1"/>
</dbReference>
<organism evidence="2 3">
    <name type="scientific">Plasmodium coatneyi</name>
    <dbReference type="NCBI Taxonomy" id="208452"/>
    <lineage>
        <taxon>Eukaryota</taxon>
        <taxon>Sar</taxon>
        <taxon>Alveolata</taxon>
        <taxon>Apicomplexa</taxon>
        <taxon>Aconoidasida</taxon>
        <taxon>Haemosporida</taxon>
        <taxon>Plasmodiidae</taxon>
        <taxon>Plasmodium</taxon>
    </lineage>
</organism>
<dbReference type="OrthoDB" id="10674622at2759"/>
<protein>
    <submittedName>
        <fullName evidence="2">Variable surface protein Vir7-like</fullName>
    </submittedName>
</protein>
<keyword evidence="3" id="KW-1185">Reference proteome</keyword>
<feature type="region of interest" description="Disordered" evidence="1">
    <location>
        <begin position="286"/>
        <end position="365"/>
    </location>
</feature>
<feature type="compositionally biased region" description="Basic residues" evidence="1">
    <location>
        <begin position="347"/>
        <end position="359"/>
    </location>
</feature>
<sequence length="365" mass="40829">MPQYNQLLLPQDDLEQLPSQNNFYSKFNTGCASCAEDSGVTELKDALDDHTSTQGYTDKVVSAWCCMSKIKDSSISHNEWCYSLYYWIGDFLFRNSTDGNFVAGMIPSICKNVKVTYKKEGCEIICDPVERNLFLHRKVIFDYIYDYTTLKGLISKSGTECTKKYGTYMNCIVTAYNALTEYCNKPTNNNDPYCEEFKSKFHGSESNNIPKPSTLKCSTVQEGGHGTHQADTLTSPGSSNITTITSTIIPIVGLPFVSFFLYKVTIIKHLISAYTSLPFWFRNQFGNNNNSGGRNTRKRSAGPNFSTFTEDDSSTEVSTVYESTEASTSDLTENSSLCTSPSSISTRKGKGTNNRHGRNIRYQAM</sequence>
<proteinExistence type="predicted"/>
<dbReference type="Pfam" id="PF05795">
    <property type="entry name" value="Plasmodium_Vir"/>
    <property type="match status" value="1"/>
</dbReference>
<dbReference type="AlphaFoldDB" id="A0A1B1DSD6"/>
<reference evidence="3" key="1">
    <citation type="submission" date="2016-06" db="EMBL/GenBank/DDBJ databases">
        <title>First high quality genome sequence of Plasmodium coatneyi using continuous long reads from single molecule, real-time sequencing.</title>
        <authorList>
            <person name="Chien J.-T."/>
            <person name="Pakala S.B."/>
            <person name="Geraldo J.A."/>
            <person name="Lapp S.A."/>
            <person name="Barnwell J.W."/>
            <person name="Kissinger J.C."/>
            <person name="Galinski M.R."/>
            <person name="Humphrey J.C."/>
        </authorList>
    </citation>
    <scope>NUCLEOTIDE SEQUENCE [LARGE SCALE GENOMIC DNA]</scope>
    <source>
        <strain evidence="3">Hackeri</strain>
    </source>
</reference>
<gene>
    <name evidence="2" type="ORF">PCOAH_00001450</name>
</gene>
<dbReference type="InterPro" id="IPR008780">
    <property type="entry name" value="Plasmodium_Vir"/>
</dbReference>
<evidence type="ECO:0000313" key="3">
    <source>
        <dbReference type="Proteomes" id="UP000092716"/>
    </source>
</evidence>
<dbReference type="Proteomes" id="UP000092716">
    <property type="component" value="Chromosome 1"/>
</dbReference>
<dbReference type="EMBL" id="CP016239">
    <property type="protein sequence ID" value="ANQ05698.1"/>
    <property type="molecule type" value="Genomic_DNA"/>
</dbReference>
<accession>A0A1B1DSD6</accession>
<dbReference type="VEuPathDB" id="PlasmoDB:PCOAH_00001450"/>
<dbReference type="KEGG" id="pcot:PCOAH_00001450"/>
<feature type="compositionally biased region" description="Low complexity" evidence="1">
    <location>
        <begin position="315"/>
        <end position="345"/>
    </location>
</feature>